<dbReference type="RefSeq" id="WP_169526108.1">
    <property type="nucleotide sequence ID" value="NZ_JAAMPU010000098.1"/>
</dbReference>
<keyword evidence="3" id="KW-1185">Reference proteome</keyword>
<gene>
    <name evidence="2" type="ORF">G6047_03590</name>
</gene>
<dbReference type="InterPro" id="IPR038636">
    <property type="entry name" value="Wzi_sf"/>
</dbReference>
<organism evidence="2 3">
    <name type="scientific">Flavobacterium silvaticum</name>
    <dbReference type="NCBI Taxonomy" id="1852020"/>
    <lineage>
        <taxon>Bacteria</taxon>
        <taxon>Pseudomonadati</taxon>
        <taxon>Bacteroidota</taxon>
        <taxon>Flavobacteriia</taxon>
        <taxon>Flavobacteriales</taxon>
        <taxon>Flavobacteriaceae</taxon>
        <taxon>Flavobacterium</taxon>
    </lineage>
</organism>
<dbReference type="AlphaFoldDB" id="A0A972JEP0"/>
<accession>A0A972JEP0</accession>
<protein>
    <submittedName>
        <fullName evidence="2">Capsule assembly Wzi family protein</fullName>
    </submittedName>
</protein>
<dbReference type="Proteomes" id="UP000712080">
    <property type="component" value="Unassembled WGS sequence"/>
</dbReference>
<dbReference type="EMBL" id="JAAMPU010000098">
    <property type="protein sequence ID" value="NMH27104.1"/>
    <property type="molecule type" value="Genomic_DNA"/>
</dbReference>
<dbReference type="Gene3D" id="2.40.160.130">
    <property type="entry name" value="Capsule assembly protein Wzi"/>
    <property type="match status" value="1"/>
</dbReference>
<evidence type="ECO:0000313" key="3">
    <source>
        <dbReference type="Proteomes" id="UP000712080"/>
    </source>
</evidence>
<reference evidence="2" key="1">
    <citation type="submission" date="2020-02" db="EMBL/GenBank/DDBJ databases">
        <title>Flavobacterium sp. genome.</title>
        <authorList>
            <person name="Jung H.S."/>
            <person name="Baek J.H."/>
            <person name="Jeon C.O."/>
        </authorList>
    </citation>
    <scope>NUCLEOTIDE SEQUENCE</scope>
    <source>
        <strain evidence="2">SE-s28</strain>
    </source>
</reference>
<proteinExistence type="predicted"/>
<evidence type="ECO:0000256" key="1">
    <source>
        <dbReference type="SAM" id="SignalP"/>
    </source>
</evidence>
<keyword evidence="1" id="KW-0732">Signal</keyword>
<feature type="chain" id="PRO_5036801387" evidence="1">
    <location>
        <begin position="19"/>
        <end position="708"/>
    </location>
</feature>
<feature type="signal peptide" evidence="1">
    <location>
        <begin position="1"/>
        <end position="18"/>
    </location>
</feature>
<sequence>MRKIYAVLLICSFLPVFAQTQRAPVYPGCESENEAQREACFYNKVQQVVFESFKVPQDVAADYSGMATVLFEVTDKGEFKVLFVDSDKPSVAEESKRVFATLPKVSPATFNGKTTYQKYTLRIAIPLVDPKEMNVQDLSKPVVLPSGMVQPKPKKPKIDHSKELAEFDSVAKTYKKWDNPQFRSHLNIPFSHSYYAQFDDAMNQIGANNHTASKPYAYADVNRYYNLETAYQKIAKNKTGWWGRKLWNESTVQIQGEDYWFTLNPILDLQLGKSSSDKVDNTFVNTRGIRLEGGLGENINFTTTIYESQGRFADYYNAYAESIKPSGGNPAIIPGMGIAKGFKDDAYDFPLAEANLSYTPAKFLNLNLGYGRNFIGDGYRSLLLGDGVSPYPYFKINTTFWKIKYTNVYTWLKDVRPEATVDGTYATKFSAAHYLSLNLTKRWNIGFFESVVWARDENRGFDMSFINPIIFYRSVEFASSSKSGNALLALTTKYKFTNQFNFYAQYLLDEFSLADMKSGDKSWKNKFGYQLGLKYFNAFDIDHLTLQMEYNRVRPYVYSHSDPITNYGHNNQSLGHNWGSNFQELLVIARYNYGRYFADVKFTFGQRGFDFDTSEDSYNYGSNIYKNYTEGRPYDTGVKVGQGNRADVFFTDIQAGYLVNPATNLKLYASFIYRSFEPKTDTALVFGENTAWFSIGLRSDVFNWYFDY</sequence>
<comment type="caution">
    <text evidence="2">The sequence shown here is derived from an EMBL/GenBank/DDBJ whole genome shotgun (WGS) entry which is preliminary data.</text>
</comment>
<name>A0A972JEP0_9FLAO</name>
<evidence type="ECO:0000313" key="2">
    <source>
        <dbReference type="EMBL" id="NMH27104.1"/>
    </source>
</evidence>